<feature type="signal peptide" evidence="7">
    <location>
        <begin position="1"/>
        <end position="20"/>
    </location>
</feature>
<dbReference type="PANTHER" id="PTHR12922">
    <property type="entry name" value="UBIQUINONE BIOSYNTHESIS PROTEIN"/>
    <property type="match status" value="1"/>
</dbReference>
<proteinExistence type="inferred from homology"/>
<keyword evidence="4 6" id="KW-0472">Membrane</keyword>
<keyword evidence="5 6" id="KW-0456">Lyase</keyword>
<dbReference type="VEuPathDB" id="TriTrypDB:ADEAN_000799700"/>
<keyword evidence="8" id="KW-0830">Ubiquinone</keyword>
<dbReference type="UniPathway" id="UPA00232"/>
<comment type="subunit">
    <text evidence="6">Component of a multi-subunit COQ enzyme complex.</text>
</comment>
<dbReference type="PANTHER" id="PTHR12922:SF7">
    <property type="entry name" value="UBIQUINONE BIOSYNTHESIS PROTEIN COQ4 HOMOLOG, MITOCHONDRIAL"/>
    <property type="match status" value="1"/>
</dbReference>
<evidence type="ECO:0000256" key="4">
    <source>
        <dbReference type="ARBA" id="ARBA00023136"/>
    </source>
</evidence>
<keyword evidence="3 6" id="KW-0496">Mitochondrion</keyword>
<feature type="binding site" evidence="6">
    <location>
        <position position="133"/>
    </location>
    <ligand>
        <name>Zn(2+)</name>
        <dbReference type="ChEBI" id="CHEBI:29105"/>
    </ligand>
</feature>
<comment type="function">
    <text evidence="6">Lyase that catalyzes the C1-decarboxylation of 4-hydroxy-3-methoxy-5-(all-trans-polyprenyl)benzoic acid into 2-methoxy-6-(all-trans-polyprenyl)phenol during ubiquinone biosynthesis.</text>
</comment>
<evidence type="ECO:0000313" key="8">
    <source>
        <dbReference type="EMBL" id="CAD2220475.1"/>
    </source>
</evidence>
<keyword evidence="9" id="KW-1185">Reference proteome</keyword>
<reference evidence="8 9" key="1">
    <citation type="submission" date="2020-08" db="EMBL/GenBank/DDBJ databases">
        <authorList>
            <person name="Newling K."/>
            <person name="Davey J."/>
            <person name="Forrester S."/>
        </authorList>
    </citation>
    <scope>NUCLEOTIDE SEQUENCE [LARGE SCALE GENOMIC DNA]</scope>
    <source>
        <strain evidence="9">Crithidia deanei Carvalho (ATCC PRA-265)</strain>
    </source>
</reference>
<evidence type="ECO:0000256" key="5">
    <source>
        <dbReference type="ARBA" id="ARBA00023239"/>
    </source>
</evidence>
<dbReference type="HAMAP" id="MF_03111">
    <property type="entry name" value="Coq4"/>
    <property type="match status" value="1"/>
</dbReference>
<feature type="binding site" evidence="6">
    <location>
        <position position="145"/>
    </location>
    <ligand>
        <name>Zn(2+)</name>
        <dbReference type="ChEBI" id="CHEBI:29105"/>
    </ligand>
</feature>
<keyword evidence="1 6" id="KW-0831">Ubiquinone biosynthesis</keyword>
<keyword evidence="2 6" id="KW-0999">Mitochondrion inner membrane</keyword>
<comment type="pathway">
    <text evidence="6">Cofactor biosynthesis; ubiquinone biosynthesis.</text>
</comment>
<feature type="binding site" evidence="6">
    <location>
        <position position="129"/>
    </location>
    <ligand>
        <name>Zn(2+)</name>
        <dbReference type="ChEBI" id="CHEBI:29105"/>
    </ligand>
</feature>
<accession>A0A7G2CM21</accession>
<keyword evidence="6" id="KW-0479">Metal-binding</keyword>
<comment type="cofactor">
    <cofactor evidence="6">
        <name>Zn(2+)</name>
        <dbReference type="ChEBI" id="CHEBI:29105"/>
    </cofactor>
</comment>
<feature type="chain" id="PRO_5028973768" description="Ubiquinone biosynthesis protein COQ4 homolog, mitochondrial" evidence="7">
    <location>
        <begin position="21"/>
        <end position="234"/>
    </location>
</feature>
<evidence type="ECO:0000256" key="7">
    <source>
        <dbReference type="SAM" id="SignalP"/>
    </source>
</evidence>
<protein>
    <recommendedName>
        <fullName evidence="6">Ubiquinone biosynthesis protein COQ4 homolog, mitochondrial</fullName>
    </recommendedName>
    <alternativeName>
        <fullName evidence="6">4-hydroxy-3-methoxy-5-polyprenylbenzoate decarboxylase</fullName>
        <ecNumber evidence="6">4.1.1.130</ecNumber>
    </alternativeName>
    <alternativeName>
        <fullName evidence="6">Coenzyme Q biosynthesis protein 4 homolog</fullName>
    </alternativeName>
</protein>
<dbReference type="OrthoDB" id="4249at2759"/>
<dbReference type="GO" id="GO:0031314">
    <property type="term" value="C:extrinsic component of mitochondrial inner membrane"/>
    <property type="evidence" value="ECO:0007669"/>
    <property type="project" value="UniProtKB-UniRule"/>
</dbReference>
<organism evidence="8 9">
    <name type="scientific">Angomonas deanei</name>
    <dbReference type="NCBI Taxonomy" id="59799"/>
    <lineage>
        <taxon>Eukaryota</taxon>
        <taxon>Discoba</taxon>
        <taxon>Euglenozoa</taxon>
        <taxon>Kinetoplastea</taxon>
        <taxon>Metakinetoplastina</taxon>
        <taxon>Trypanosomatida</taxon>
        <taxon>Trypanosomatidae</taxon>
        <taxon>Strigomonadinae</taxon>
        <taxon>Angomonas</taxon>
    </lineage>
</organism>
<evidence type="ECO:0000256" key="3">
    <source>
        <dbReference type="ARBA" id="ARBA00023128"/>
    </source>
</evidence>
<comment type="catalytic activity">
    <reaction evidence="6">
        <text>a 4-hydroxy-3-methoxy-5-(all-trans-polyprenyl)benzoate + H(+) = a 2-methoxy-6-(all-trans-polyprenyl)phenol + CO2</text>
        <dbReference type="Rhea" id="RHEA:81179"/>
        <dbReference type="Rhea" id="RHEA-COMP:9551"/>
        <dbReference type="Rhea" id="RHEA-COMP:10931"/>
        <dbReference type="ChEBI" id="CHEBI:15378"/>
        <dbReference type="ChEBI" id="CHEBI:16526"/>
        <dbReference type="ChEBI" id="CHEBI:62731"/>
        <dbReference type="ChEBI" id="CHEBI:84443"/>
        <dbReference type="EC" id="4.1.1.130"/>
    </reaction>
</comment>
<dbReference type="InterPro" id="IPR027540">
    <property type="entry name" value="Coq4_euk"/>
</dbReference>
<dbReference type="EC" id="4.1.1.130" evidence="6"/>
<gene>
    <name evidence="8" type="ORF">ADEAN_000799700</name>
</gene>
<feature type="binding site" evidence="6">
    <location>
        <position position="130"/>
    </location>
    <ligand>
        <name>Zn(2+)</name>
        <dbReference type="ChEBI" id="CHEBI:29105"/>
    </ligand>
</feature>
<comment type="subcellular location">
    <subcellularLocation>
        <location evidence="6">Mitochondrion inner membrane</location>
        <topology evidence="6">Peripheral membrane protein</topology>
        <orientation evidence="6">Matrix side</orientation>
    </subcellularLocation>
</comment>
<evidence type="ECO:0000256" key="6">
    <source>
        <dbReference type="HAMAP-Rule" id="MF_03111"/>
    </source>
</evidence>
<dbReference type="InterPro" id="IPR007715">
    <property type="entry name" value="Coq4"/>
</dbReference>
<dbReference type="Proteomes" id="UP000515908">
    <property type="component" value="Chromosome 17"/>
</dbReference>
<keyword evidence="6" id="KW-0862">Zinc</keyword>
<dbReference type="GO" id="GO:0120539">
    <property type="term" value="F:4-hydroxy-3-methoxy-5-polyprenylbenzoate decarboxylase activity"/>
    <property type="evidence" value="ECO:0007669"/>
    <property type="project" value="UniProtKB-EC"/>
</dbReference>
<evidence type="ECO:0000256" key="2">
    <source>
        <dbReference type="ARBA" id="ARBA00022792"/>
    </source>
</evidence>
<comment type="similarity">
    <text evidence="6">Belongs to the COQ4 family.</text>
</comment>
<name>A0A7G2CM21_9TRYP</name>
<dbReference type="AlphaFoldDB" id="A0A7G2CM21"/>
<dbReference type="Pfam" id="PF05019">
    <property type="entry name" value="Coq4"/>
    <property type="match status" value="1"/>
</dbReference>
<keyword evidence="7" id="KW-0732">Signal</keyword>
<dbReference type="EMBL" id="LR877161">
    <property type="protein sequence ID" value="CAD2220475.1"/>
    <property type="molecule type" value="Genomic_DNA"/>
</dbReference>
<evidence type="ECO:0000313" key="9">
    <source>
        <dbReference type="Proteomes" id="UP000515908"/>
    </source>
</evidence>
<dbReference type="GO" id="GO:0008270">
    <property type="term" value="F:zinc ion binding"/>
    <property type="evidence" value="ECO:0007669"/>
    <property type="project" value="UniProtKB-UniRule"/>
</dbReference>
<sequence length="234" mass="26113">MQMLGVVPSAVLLAAGPALTFVCSSAKAIYDPTNGEAVGTVGEVSALTALENVRRAMMADITGRTILTHRPRVTDSVLEAARKMDENSFGRRYAAYMDHNKFLPSGRTPVQHIADPTLSYIMTRYRECHDFLHTITDCGRTVEEEVAVKLLEFQHTGLPLGLLAVLGGAPHMSAAQRQQVREYWRWAQANRPNGTHGERFINCYLNIMWEDLLPRPHAEVVREVGITPLKEFLK</sequence>
<evidence type="ECO:0000256" key="1">
    <source>
        <dbReference type="ARBA" id="ARBA00022688"/>
    </source>
</evidence>